<dbReference type="Gene3D" id="1.20.1270.180">
    <property type="match status" value="1"/>
</dbReference>
<evidence type="ECO:0000313" key="4">
    <source>
        <dbReference type="Proteomes" id="UP000243719"/>
    </source>
</evidence>
<dbReference type="Proteomes" id="UP000243719">
    <property type="component" value="Unassembled WGS sequence"/>
</dbReference>
<protein>
    <submittedName>
        <fullName evidence="3">Uncharacterized conserved protein YecT, DUF1311 family</fullName>
    </submittedName>
</protein>
<dbReference type="Pfam" id="PF07007">
    <property type="entry name" value="LprI"/>
    <property type="match status" value="1"/>
</dbReference>
<organism evidence="3 4">
    <name type="scientific">Chitinasiproducens palmae</name>
    <dbReference type="NCBI Taxonomy" id="1770053"/>
    <lineage>
        <taxon>Bacteria</taxon>
        <taxon>Pseudomonadati</taxon>
        <taxon>Pseudomonadota</taxon>
        <taxon>Betaproteobacteria</taxon>
        <taxon>Burkholderiales</taxon>
        <taxon>Burkholderiaceae</taxon>
        <taxon>Chitinasiproducens</taxon>
    </lineage>
</organism>
<keyword evidence="1" id="KW-0732">Signal</keyword>
<dbReference type="EMBL" id="FNLO01000002">
    <property type="protein sequence ID" value="SDV46878.1"/>
    <property type="molecule type" value="Genomic_DNA"/>
</dbReference>
<dbReference type="STRING" id="1770053.SAMN05216551_10264"/>
<name>A0A1H2PKG0_9BURK</name>
<accession>A0A1H2PKG0</accession>
<evidence type="ECO:0000313" key="3">
    <source>
        <dbReference type="EMBL" id="SDV46878.1"/>
    </source>
</evidence>
<evidence type="ECO:0000259" key="2">
    <source>
        <dbReference type="Pfam" id="PF07007"/>
    </source>
</evidence>
<feature type="domain" description="Lysozyme inhibitor LprI-like N-terminal" evidence="2">
    <location>
        <begin position="32"/>
        <end position="107"/>
    </location>
</feature>
<sequence>MKRLLLTCALGMIAGAAHAAGGCETPRTPFDQAYCLSTVYAQSDHELNDTYTRLRKQLNANDQAALKQGQLAWIKQRDSQCGEQRGNAFLVDLSCAIETTQSRLSFLKTRERECRSTGCVHAELGK</sequence>
<feature type="signal peptide" evidence="1">
    <location>
        <begin position="1"/>
        <end position="19"/>
    </location>
</feature>
<gene>
    <name evidence="3" type="ORF">SAMN05216551_10264</name>
</gene>
<dbReference type="RefSeq" id="WP_091904717.1">
    <property type="nucleotide sequence ID" value="NZ_FNLO01000002.1"/>
</dbReference>
<dbReference type="PANTHER" id="PTHR39176">
    <property type="entry name" value="PERIPLASMIC PROTEIN-RELATED"/>
    <property type="match status" value="1"/>
</dbReference>
<reference evidence="4" key="1">
    <citation type="submission" date="2016-09" db="EMBL/GenBank/DDBJ databases">
        <authorList>
            <person name="Varghese N."/>
            <person name="Submissions S."/>
        </authorList>
    </citation>
    <scope>NUCLEOTIDE SEQUENCE [LARGE SCALE GENOMIC DNA]</scope>
    <source>
        <strain evidence="4">JS23</strain>
    </source>
</reference>
<dbReference type="PANTHER" id="PTHR39176:SF1">
    <property type="entry name" value="PERIPLASMIC PROTEIN"/>
    <property type="match status" value="1"/>
</dbReference>
<proteinExistence type="predicted"/>
<keyword evidence="4" id="KW-1185">Reference proteome</keyword>
<dbReference type="AlphaFoldDB" id="A0A1H2PKG0"/>
<evidence type="ECO:0000256" key="1">
    <source>
        <dbReference type="SAM" id="SignalP"/>
    </source>
</evidence>
<dbReference type="InterPro" id="IPR009739">
    <property type="entry name" value="LprI-like_N"/>
</dbReference>
<dbReference type="OrthoDB" id="7340239at2"/>
<feature type="chain" id="PRO_5017454419" evidence="1">
    <location>
        <begin position="20"/>
        <end position="126"/>
    </location>
</feature>
<dbReference type="PROSITE" id="PS51257">
    <property type="entry name" value="PROKAR_LIPOPROTEIN"/>
    <property type="match status" value="1"/>
</dbReference>